<gene>
    <name evidence="3" type="ORF">K3F53_03800</name>
</gene>
<dbReference type="PANTHER" id="PTHR37293">
    <property type="entry name" value="PHAGE REPLICATION PROTEIN-RELATED"/>
    <property type="match status" value="1"/>
</dbReference>
<accession>A0ABX8YCZ7</accession>
<name>A0ABX8YCZ7_ANETH</name>
<protein>
    <submittedName>
        <fullName evidence="3">DnaD domain protein</fullName>
    </submittedName>
</protein>
<dbReference type="RefSeq" id="WP_220559348.1">
    <property type="nucleotide sequence ID" value="NZ_CP080764.1"/>
</dbReference>
<organism evidence="3 4">
    <name type="scientific">Aneurinibacillus thermoaerophilus</name>
    <dbReference type="NCBI Taxonomy" id="143495"/>
    <lineage>
        <taxon>Bacteria</taxon>
        <taxon>Bacillati</taxon>
        <taxon>Bacillota</taxon>
        <taxon>Bacilli</taxon>
        <taxon>Bacillales</taxon>
        <taxon>Paenibacillaceae</taxon>
        <taxon>Aneurinibacillus group</taxon>
        <taxon>Aneurinibacillus</taxon>
    </lineage>
</organism>
<reference evidence="3 4" key="1">
    <citation type="submission" date="2021-08" db="EMBL/GenBank/DDBJ databases">
        <title>Complete genome sequence of the strain Aneurinibacillus thermoaerophilus CCM 8960.</title>
        <authorList>
            <person name="Musilova J."/>
            <person name="Kourilova X."/>
            <person name="Pernicova I."/>
            <person name="Bezdicek M."/>
            <person name="Lengerova M."/>
            <person name="Obruca S."/>
            <person name="Sedlar K."/>
        </authorList>
    </citation>
    <scope>NUCLEOTIDE SEQUENCE [LARGE SCALE GENOMIC DNA]</scope>
    <source>
        <strain evidence="3 4">CCM 8960</strain>
    </source>
</reference>
<evidence type="ECO:0000313" key="4">
    <source>
        <dbReference type="Proteomes" id="UP000826616"/>
    </source>
</evidence>
<dbReference type="InterPro" id="IPR006343">
    <property type="entry name" value="DnaB/C_C"/>
</dbReference>
<dbReference type="InterPro" id="IPR053162">
    <property type="entry name" value="DnaD"/>
</dbReference>
<feature type="domain" description="DnaB/C C-terminal" evidence="2">
    <location>
        <begin position="171"/>
        <end position="242"/>
    </location>
</feature>
<dbReference type="PANTHER" id="PTHR37293:SF5">
    <property type="entry name" value="DNA REPLICATION PROTEIN"/>
    <property type="match status" value="1"/>
</dbReference>
<keyword evidence="4" id="KW-1185">Reference proteome</keyword>
<dbReference type="SUPFAM" id="SSF158499">
    <property type="entry name" value="DnaD domain-like"/>
    <property type="match status" value="1"/>
</dbReference>
<dbReference type="Gene3D" id="1.10.10.630">
    <property type="entry name" value="DnaD domain-like"/>
    <property type="match status" value="1"/>
</dbReference>
<evidence type="ECO:0000256" key="1">
    <source>
        <dbReference type="ARBA" id="ARBA00093462"/>
    </source>
</evidence>
<dbReference type="NCBIfam" id="TIGR01446">
    <property type="entry name" value="DnaD_dom"/>
    <property type="match status" value="1"/>
</dbReference>
<dbReference type="InterPro" id="IPR034829">
    <property type="entry name" value="DnaD-like_sf"/>
</dbReference>
<evidence type="ECO:0000313" key="3">
    <source>
        <dbReference type="EMBL" id="QYY43386.1"/>
    </source>
</evidence>
<dbReference type="GeneID" id="97140484"/>
<dbReference type="Proteomes" id="UP000826616">
    <property type="component" value="Chromosome"/>
</dbReference>
<comment type="similarity">
    <text evidence="1">Belongs to the DnaB/DnaD family.</text>
</comment>
<dbReference type="EMBL" id="CP080764">
    <property type="protein sequence ID" value="QYY43386.1"/>
    <property type="molecule type" value="Genomic_DNA"/>
</dbReference>
<evidence type="ECO:0000259" key="2">
    <source>
        <dbReference type="Pfam" id="PF07261"/>
    </source>
</evidence>
<dbReference type="Pfam" id="PF07261">
    <property type="entry name" value="DnaB_2"/>
    <property type="match status" value="1"/>
</dbReference>
<sequence>MNYIKEINAFMDWLEINPLEAITQTLWFHLMAIANKSGWPEWFTVANLTLQARLGVSDKTLGKHRNILIQKGRIEYRNQGKQQAGKYRFLPFYPEESSRSEELTGKIPVKDSVSDPLTGNIPVNPPVKCSVNSSVNRSALYKRNETKPNDSNQDLLLQRHARADFSNPFLLYEHEIGPVTDVIREMMLDWLDSGYSDEPEALLCHAIREAVIHEKRSWAYVNKVLQRCIQQGIRTVSQLEQKKKEFEARKDKKVAPLLMKREQVRREKVPSLILEQLERQKKAGIEQQKPAEQLSYEEKKAKMQELLRAMGEVK</sequence>
<proteinExistence type="inferred from homology"/>